<evidence type="ECO:0000313" key="1">
    <source>
        <dbReference type="EMBL" id="NEZ59473.1"/>
    </source>
</evidence>
<dbReference type="AlphaFoldDB" id="A0A6M0RUL6"/>
<name>A0A6M0RUL6_9CYAN</name>
<keyword evidence="2" id="KW-1185">Reference proteome</keyword>
<protein>
    <submittedName>
        <fullName evidence="1">Uncharacterized protein</fullName>
    </submittedName>
</protein>
<dbReference type="RefSeq" id="WP_163702431.1">
    <property type="nucleotide sequence ID" value="NZ_QXHD01000004.1"/>
</dbReference>
<reference evidence="1 2" key="1">
    <citation type="journal article" date="2020" name="Microb. Ecol.">
        <title>Ecogenomics of the Marine Benthic Filamentous Cyanobacterium Adonisia.</title>
        <authorList>
            <person name="Walter J.M."/>
            <person name="Coutinho F.H."/>
            <person name="Leomil L."/>
            <person name="Hargreaves P.I."/>
            <person name="Campeao M.E."/>
            <person name="Vieira V.V."/>
            <person name="Silva B.S."/>
            <person name="Fistarol G.O."/>
            <person name="Salomon P.S."/>
            <person name="Sawabe T."/>
            <person name="Mino S."/>
            <person name="Hosokawa M."/>
            <person name="Miyashita H."/>
            <person name="Maruyama F."/>
            <person name="van Verk M.C."/>
            <person name="Dutilh B.E."/>
            <person name="Thompson C.C."/>
            <person name="Thompson F.L."/>
        </authorList>
    </citation>
    <scope>NUCLEOTIDE SEQUENCE [LARGE SCALE GENOMIC DNA]</scope>
    <source>
        <strain evidence="1 2">CCMR0081</strain>
    </source>
</reference>
<evidence type="ECO:0000313" key="2">
    <source>
        <dbReference type="Proteomes" id="UP000481033"/>
    </source>
</evidence>
<proteinExistence type="predicted"/>
<organism evidence="1 2">
    <name type="scientific">Adonisia turfae CCMR0081</name>
    <dbReference type="NCBI Taxonomy" id="2292702"/>
    <lineage>
        <taxon>Bacteria</taxon>
        <taxon>Bacillati</taxon>
        <taxon>Cyanobacteriota</taxon>
        <taxon>Adonisia</taxon>
        <taxon>Adonisia turfae</taxon>
    </lineage>
</organism>
<dbReference type="Proteomes" id="UP000481033">
    <property type="component" value="Unassembled WGS sequence"/>
</dbReference>
<sequence length="293" mass="33242">MQTPKTVRIYTRLLDHGHECARLWTLLRALDTQGSGWVLFDYATIASLMNVSVRTVQRWVRQGLERGWFRGRRWMGDQVELYLSGIKAVKHTLGVDGLGAIADVSVDHLGRSEAKALCTALEAQYRQRQAYWAARKEKKGQAKKLVLKPWEMATSDKLPGENSLVVVSNGFQIPGCSIAGLAKATDWSQSTIKRRLSNRWRLERTVEPIQKRRVATELDDPELLFLLKESSCSFLVTENALGHTRVLKVLTDSGRSKVLSLGCNVYAQEYELRSCRSLRRRVNRMLAQDDIAI</sequence>
<comment type="caution">
    <text evidence="1">The sequence shown here is derived from an EMBL/GenBank/DDBJ whole genome shotgun (WGS) entry which is preliminary data.</text>
</comment>
<accession>A0A6M0RUL6</accession>
<gene>
    <name evidence="1" type="ORF">DXZ20_28275</name>
</gene>
<dbReference type="EMBL" id="QXHD01000004">
    <property type="protein sequence ID" value="NEZ59473.1"/>
    <property type="molecule type" value="Genomic_DNA"/>
</dbReference>